<comment type="caution">
    <text evidence="3">The sequence shown here is derived from an EMBL/GenBank/DDBJ whole genome shotgun (WGS) entry which is preliminary data.</text>
</comment>
<proteinExistence type="predicted"/>
<protein>
    <recommendedName>
        <fullName evidence="2">ACT domain-containing protein</fullName>
    </recommendedName>
</protein>
<keyword evidence="1" id="KW-0812">Transmembrane</keyword>
<organism evidence="3 4">
    <name type="scientific">Gordonia soli NBRC 108243</name>
    <dbReference type="NCBI Taxonomy" id="1223545"/>
    <lineage>
        <taxon>Bacteria</taxon>
        <taxon>Bacillati</taxon>
        <taxon>Actinomycetota</taxon>
        <taxon>Actinomycetes</taxon>
        <taxon>Mycobacteriales</taxon>
        <taxon>Gordoniaceae</taxon>
        <taxon>Gordonia</taxon>
    </lineage>
</organism>
<feature type="transmembrane region" description="Helical" evidence="1">
    <location>
        <begin position="107"/>
        <end position="124"/>
    </location>
</feature>
<dbReference type="AlphaFoldDB" id="M0QET5"/>
<accession>M0QET5</accession>
<name>M0QET5_9ACTN</name>
<keyword evidence="4" id="KW-1185">Reference proteome</keyword>
<dbReference type="STRING" id="1223545.GS4_05_03330"/>
<evidence type="ECO:0000313" key="4">
    <source>
        <dbReference type="Proteomes" id="UP000011666"/>
    </source>
</evidence>
<feature type="transmembrane region" description="Helical" evidence="1">
    <location>
        <begin position="52"/>
        <end position="70"/>
    </location>
</feature>
<feature type="transmembrane region" description="Helical" evidence="1">
    <location>
        <begin position="20"/>
        <end position="46"/>
    </location>
</feature>
<sequence length="357" mass="37498">MAALTQTRYSKDRNDVAGVIGLYTRGAAMVAAAVVLAGTTVTVGTIGVQARLPVAIVALMSLIAGAIVLLRVPGDPLPWRAAVFVSAIPATQVGVLCPSLPVPLDPLQLAPAVGGGAVLCAFLCTRGRVLCAWGGQIAALVVLVSWSLVVSQPVSITLGLFVSNAGVMLMATYFAWLLRPAITTLFRLRADQTRLESQRAAAEAAQIERAAQQTRLDRLARPMLGLIAHDSMSDGDVERARLLEALLRDSIRARALDVPEINRAAWQARARGVSVQLLDDGALDTVEVAASARSQLYRLIASCLAEAGSGTVTVRVQPPGRHAVVTVVTTIDGSVSSRELTASALEQLDESSGWQVT</sequence>
<keyword evidence="1" id="KW-1133">Transmembrane helix</keyword>
<evidence type="ECO:0000313" key="3">
    <source>
        <dbReference type="EMBL" id="GAC67120.1"/>
    </source>
</evidence>
<dbReference type="PROSITE" id="PS51671">
    <property type="entry name" value="ACT"/>
    <property type="match status" value="1"/>
</dbReference>
<dbReference type="EMBL" id="BANX01000005">
    <property type="protein sequence ID" value="GAC67120.1"/>
    <property type="molecule type" value="Genomic_DNA"/>
</dbReference>
<dbReference type="Proteomes" id="UP000011666">
    <property type="component" value="Unassembled WGS sequence"/>
</dbReference>
<feature type="transmembrane region" description="Helical" evidence="1">
    <location>
        <begin position="82"/>
        <end position="101"/>
    </location>
</feature>
<dbReference type="eggNOG" id="COG3850">
    <property type="taxonomic scope" value="Bacteria"/>
</dbReference>
<feature type="transmembrane region" description="Helical" evidence="1">
    <location>
        <begin position="156"/>
        <end position="178"/>
    </location>
</feature>
<feature type="transmembrane region" description="Helical" evidence="1">
    <location>
        <begin position="131"/>
        <end position="150"/>
    </location>
</feature>
<keyword evidence="1" id="KW-0472">Membrane</keyword>
<reference evidence="3 4" key="1">
    <citation type="submission" date="2013-01" db="EMBL/GenBank/DDBJ databases">
        <title>Whole genome shotgun sequence of Gordonia soli NBRC 108243.</title>
        <authorList>
            <person name="Isaki-Nakamura S."/>
            <person name="Hosoyama A."/>
            <person name="Tsuchikane K."/>
            <person name="Ando Y."/>
            <person name="Baba S."/>
            <person name="Ohji S."/>
            <person name="Hamada M."/>
            <person name="Tamura T."/>
            <person name="Yamazoe A."/>
            <person name="Yamazaki S."/>
            <person name="Fujita N."/>
        </authorList>
    </citation>
    <scope>NUCLEOTIDE SEQUENCE [LARGE SCALE GENOMIC DNA]</scope>
    <source>
        <strain evidence="3 4">NBRC 108243</strain>
    </source>
</reference>
<dbReference type="InterPro" id="IPR002912">
    <property type="entry name" value="ACT_dom"/>
</dbReference>
<feature type="domain" description="ACT" evidence="2">
    <location>
        <begin position="285"/>
        <end position="357"/>
    </location>
</feature>
<evidence type="ECO:0000256" key="1">
    <source>
        <dbReference type="SAM" id="Phobius"/>
    </source>
</evidence>
<evidence type="ECO:0000259" key="2">
    <source>
        <dbReference type="PROSITE" id="PS51671"/>
    </source>
</evidence>
<gene>
    <name evidence="3" type="ORF">GS4_05_03330</name>
</gene>